<keyword evidence="2 7" id="KW-0813">Transport</keyword>
<comment type="caution">
    <text evidence="10">The sequence shown here is derived from an EMBL/GenBank/DDBJ whole genome shotgun (WGS) entry which is preliminary data.</text>
</comment>
<dbReference type="SUPFAM" id="SSF161098">
    <property type="entry name" value="MetI-like"/>
    <property type="match status" value="1"/>
</dbReference>
<feature type="transmembrane region" description="Helical" evidence="7">
    <location>
        <begin position="117"/>
        <end position="138"/>
    </location>
</feature>
<comment type="similarity">
    <text evidence="7">Belongs to the binding-protein-dependent transport system permease family.</text>
</comment>
<evidence type="ECO:0000256" key="7">
    <source>
        <dbReference type="RuleBase" id="RU363032"/>
    </source>
</evidence>
<feature type="transmembrane region" description="Helical" evidence="7">
    <location>
        <begin position="436"/>
        <end position="462"/>
    </location>
</feature>
<dbReference type="PROSITE" id="PS50928">
    <property type="entry name" value="ABC_TM1"/>
    <property type="match status" value="1"/>
</dbReference>
<feature type="transmembrane region" description="Helical" evidence="7">
    <location>
        <begin position="340"/>
        <end position="363"/>
    </location>
</feature>
<evidence type="ECO:0000256" key="8">
    <source>
        <dbReference type="SAM" id="MobiDB-lite"/>
    </source>
</evidence>
<dbReference type="GO" id="GO:0005886">
    <property type="term" value="C:plasma membrane"/>
    <property type="evidence" value="ECO:0007669"/>
    <property type="project" value="UniProtKB-SubCell"/>
</dbReference>
<dbReference type="PANTHER" id="PTHR43227">
    <property type="entry name" value="BLL4140 PROTEIN"/>
    <property type="match status" value="1"/>
</dbReference>
<evidence type="ECO:0000256" key="5">
    <source>
        <dbReference type="ARBA" id="ARBA00022989"/>
    </source>
</evidence>
<keyword evidence="5 7" id="KW-1133">Transmembrane helix</keyword>
<name>A0A8J3NW05_9ACTN</name>
<dbReference type="GO" id="GO:0055085">
    <property type="term" value="P:transmembrane transport"/>
    <property type="evidence" value="ECO:0007669"/>
    <property type="project" value="InterPro"/>
</dbReference>
<evidence type="ECO:0000256" key="6">
    <source>
        <dbReference type="ARBA" id="ARBA00023136"/>
    </source>
</evidence>
<feature type="domain" description="ABC transmembrane type-1" evidence="9">
    <location>
        <begin position="113"/>
        <end position="463"/>
    </location>
</feature>
<keyword evidence="11" id="KW-1185">Reference proteome</keyword>
<feature type="region of interest" description="Disordered" evidence="8">
    <location>
        <begin position="19"/>
        <end position="51"/>
    </location>
</feature>
<feature type="transmembrane region" description="Helical" evidence="7">
    <location>
        <begin position="57"/>
        <end position="79"/>
    </location>
</feature>
<evidence type="ECO:0000259" key="9">
    <source>
        <dbReference type="PROSITE" id="PS50928"/>
    </source>
</evidence>
<organism evidence="10 11">
    <name type="scientific">Catellatospora chokoriensis</name>
    <dbReference type="NCBI Taxonomy" id="310353"/>
    <lineage>
        <taxon>Bacteria</taxon>
        <taxon>Bacillati</taxon>
        <taxon>Actinomycetota</taxon>
        <taxon>Actinomycetes</taxon>
        <taxon>Micromonosporales</taxon>
        <taxon>Micromonosporaceae</taxon>
        <taxon>Catellatospora</taxon>
    </lineage>
</organism>
<dbReference type="PANTHER" id="PTHR43227:SF8">
    <property type="entry name" value="DIACETYLCHITOBIOSE UPTAKE SYSTEM PERMEASE PROTEIN DASB"/>
    <property type="match status" value="1"/>
</dbReference>
<comment type="subcellular location">
    <subcellularLocation>
        <location evidence="1 7">Cell membrane</location>
        <topology evidence="1 7">Multi-pass membrane protein</topology>
    </subcellularLocation>
</comment>
<dbReference type="AlphaFoldDB" id="A0A8J3NW05"/>
<evidence type="ECO:0000256" key="4">
    <source>
        <dbReference type="ARBA" id="ARBA00022692"/>
    </source>
</evidence>
<dbReference type="InterPro" id="IPR035906">
    <property type="entry name" value="MetI-like_sf"/>
</dbReference>
<protein>
    <submittedName>
        <fullName evidence="10">ABC transporter permease</fullName>
    </submittedName>
</protein>
<accession>A0A8J3NW05</accession>
<dbReference type="Pfam" id="PF00528">
    <property type="entry name" value="BPD_transp_1"/>
    <property type="match status" value="1"/>
</dbReference>
<dbReference type="CDD" id="cd06261">
    <property type="entry name" value="TM_PBP2"/>
    <property type="match status" value="1"/>
</dbReference>
<dbReference type="InterPro" id="IPR050809">
    <property type="entry name" value="UgpAE/MalFG_permease"/>
</dbReference>
<dbReference type="Proteomes" id="UP000619293">
    <property type="component" value="Unassembled WGS sequence"/>
</dbReference>
<sequence length="472" mass="49908">MTRASEPVGEVVTAVAVHGSQAPVDGQTPTAAPRADRPGAPGARSARREGQPWKDKLTSVWFLAPAVLVLLTLVAYPIVYTVWLSLHSSDGASFVGVDNYVRMFTAPETRHAIVNNIVWVVVAPSLVTAMGLVFAVLIERVRLASVFKAIVFMPMAISFLAAGVTFRMVYDESPDRGLLNAAVVTVHDAFSPPSRYFGARPRDGAPLTEAAGGFETTATTGTTVLMPLVGLPQDRVPADAVPAAAPPGAGLAGVVWLDFTPGGGGTAGVIDPVERGLPAMTVLALRDGAVVATTQTGPDGRFAFAGLADGGYTVRLSPDNFTAPFNGVTWLGPSLVTPSIILAYIWIWAGFAMVLITAGLSAIPRDALEAARVDGASEWQVFRRVTVPLVRPVLVVVLVTLTINVLKIFDLVMVLAPESSQDDANVIALQMYRVSFGGGLDFGLGSALGVLLFLLVLPAMLFNIRRMRREQR</sequence>
<reference evidence="10 11" key="1">
    <citation type="submission" date="2021-01" db="EMBL/GenBank/DDBJ databases">
        <title>Whole genome shotgun sequence of Catellatospora chokoriensis NBRC 107358.</title>
        <authorList>
            <person name="Komaki H."/>
            <person name="Tamura T."/>
        </authorList>
    </citation>
    <scope>NUCLEOTIDE SEQUENCE [LARGE SCALE GENOMIC DNA]</scope>
    <source>
        <strain evidence="10 11">NBRC 107358</strain>
    </source>
</reference>
<evidence type="ECO:0000256" key="2">
    <source>
        <dbReference type="ARBA" id="ARBA00022448"/>
    </source>
</evidence>
<keyword evidence="4 7" id="KW-0812">Transmembrane</keyword>
<feature type="transmembrane region" description="Helical" evidence="7">
    <location>
        <begin position="393"/>
        <end position="416"/>
    </location>
</feature>
<dbReference type="Gene3D" id="1.10.3720.10">
    <property type="entry name" value="MetI-like"/>
    <property type="match status" value="2"/>
</dbReference>
<evidence type="ECO:0000313" key="11">
    <source>
        <dbReference type="Proteomes" id="UP000619293"/>
    </source>
</evidence>
<gene>
    <name evidence="10" type="ORF">Cch02nite_63290</name>
</gene>
<evidence type="ECO:0000256" key="1">
    <source>
        <dbReference type="ARBA" id="ARBA00004651"/>
    </source>
</evidence>
<feature type="transmembrane region" description="Helical" evidence="7">
    <location>
        <begin position="150"/>
        <end position="170"/>
    </location>
</feature>
<dbReference type="SUPFAM" id="SSF49478">
    <property type="entry name" value="Cna protein B-type domain"/>
    <property type="match status" value="1"/>
</dbReference>
<evidence type="ECO:0000313" key="10">
    <source>
        <dbReference type="EMBL" id="GIF92885.1"/>
    </source>
</evidence>
<proteinExistence type="inferred from homology"/>
<keyword evidence="6 7" id="KW-0472">Membrane</keyword>
<dbReference type="InterPro" id="IPR000515">
    <property type="entry name" value="MetI-like"/>
</dbReference>
<keyword evidence="3" id="KW-1003">Cell membrane</keyword>
<dbReference type="RefSeq" id="WP_191841374.1">
    <property type="nucleotide sequence ID" value="NZ_BAAALB010000019.1"/>
</dbReference>
<evidence type="ECO:0000256" key="3">
    <source>
        <dbReference type="ARBA" id="ARBA00022475"/>
    </source>
</evidence>
<dbReference type="EMBL" id="BONG01000052">
    <property type="protein sequence ID" value="GIF92885.1"/>
    <property type="molecule type" value="Genomic_DNA"/>
</dbReference>